<dbReference type="KEGG" id="dto:TOL2_C41960"/>
<evidence type="ECO:0000313" key="3">
    <source>
        <dbReference type="Proteomes" id="UP000007347"/>
    </source>
</evidence>
<dbReference type="STRING" id="651182.TOL2_C41960"/>
<feature type="transmembrane region" description="Helical" evidence="1">
    <location>
        <begin position="239"/>
        <end position="258"/>
    </location>
</feature>
<gene>
    <name evidence="2" type="ordered locus">TOL2_C41960</name>
</gene>
<dbReference type="OrthoDB" id="5419978at2"/>
<feature type="transmembrane region" description="Helical" evidence="1">
    <location>
        <begin position="66"/>
        <end position="85"/>
    </location>
</feature>
<proteinExistence type="predicted"/>
<dbReference type="EMBL" id="FO203503">
    <property type="protein sequence ID" value="CCK82352.1"/>
    <property type="molecule type" value="Genomic_DNA"/>
</dbReference>
<keyword evidence="1" id="KW-1133">Transmembrane helix</keyword>
<dbReference type="Proteomes" id="UP000007347">
    <property type="component" value="Chromosome"/>
</dbReference>
<keyword evidence="1" id="KW-0472">Membrane</keyword>
<keyword evidence="3" id="KW-1185">Reference proteome</keyword>
<feature type="transmembrane region" description="Helical" evidence="1">
    <location>
        <begin position="106"/>
        <end position="133"/>
    </location>
</feature>
<evidence type="ECO:0000313" key="2">
    <source>
        <dbReference type="EMBL" id="CCK82352.1"/>
    </source>
</evidence>
<sequence length="286" mass="32776">MKGLKQIWNWAGNIYVTMGIMGVMILDLLAGYVMLKYHAHLFNPINDLGFLKWSATWGKESLGKTGWLFILVGLLAALSFNTFACTTDRVVSLLKNRHRFKSRSRFVLRFGPHVMHYSMLIMFLGYLVSYLFAGTHVGKVLLPGKTIQVSGSRITLETLDIEYYTGNRLLYMEKQAIDIRAKLLLQAGENTKLAVLSFNRPVRFQGLSIHLKDFAPKTRSNGMDRRQFVTLIIKQDPGVGFYFTGMVCFTLGLLMYAWEKIFSEKRYGFGRQRQYMSNQTGQEETT</sequence>
<organism evidence="2 3">
    <name type="scientific">Desulfobacula toluolica (strain DSM 7467 / Tol2)</name>
    <dbReference type="NCBI Taxonomy" id="651182"/>
    <lineage>
        <taxon>Bacteria</taxon>
        <taxon>Pseudomonadati</taxon>
        <taxon>Thermodesulfobacteriota</taxon>
        <taxon>Desulfobacteria</taxon>
        <taxon>Desulfobacterales</taxon>
        <taxon>Desulfobacteraceae</taxon>
        <taxon>Desulfobacula</taxon>
    </lineage>
</organism>
<evidence type="ECO:0000256" key="1">
    <source>
        <dbReference type="SAM" id="Phobius"/>
    </source>
</evidence>
<dbReference type="PATRIC" id="fig|651182.5.peg.4938"/>
<dbReference type="RefSeq" id="WP_014959532.1">
    <property type="nucleotide sequence ID" value="NC_018645.1"/>
</dbReference>
<accession>K0NTG8</accession>
<name>K0NTG8_DESTT</name>
<reference evidence="2 3" key="1">
    <citation type="journal article" date="2013" name="Environ. Microbiol.">
        <title>Complete genome, catabolic sub-proteomes and key-metabolites of Desulfobacula toluolica Tol2, a marine, aromatic compound-degrading, sulfate-reducing bacterium.</title>
        <authorList>
            <person name="Wohlbrand L."/>
            <person name="Jacob J.H."/>
            <person name="Kube M."/>
            <person name="Mussmann M."/>
            <person name="Jarling R."/>
            <person name="Beck A."/>
            <person name="Amann R."/>
            <person name="Wilkes H."/>
            <person name="Reinhardt R."/>
            <person name="Rabus R."/>
        </authorList>
    </citation>
    <scope>NUCLEOTIDE SEQUENCE [LARGE SCALE GENOMIC DNA]</scope>
    <source>
        <strain evidence="3">DSM 7467 / Tol2</strain>
    </source>
</reference>
<keyword evidence="1" id="KW-0812">Transmembrane</keyword>
<dbReference type="AlphaFoldDB" id="K0NTG8"/>
<feature type="transmembrane region" description="Helical" evidence="1">
    <location>
        <begin position="12"/>
        <end position="35"/>
    </location>
</feature>
<dbReference type="HOGENOM" id="CLU_972295_0_0_7"/>
<protein>
    <submittedName>
        <fullName evidence="2">Conserved uncharacterized protein</fullName>
    </submittedName>
</protein>